<accession>A0A1G8LXK6</accession>
<keyword evidence="3" id="KW-1003">Cell membrane</keyword>
<evidence type="ECO:0000313" key="9">
    <source>
        <dbReference type="Proteomes" id="UP000183263"/>
    </source>
</evidence>
<feature type="transmembrane region" description="Helical" evidence="7">
    <location>
        <begin position="254"/>
        <end position="271"/>
    </location>
</feature>
<dbReference type="Proteomes" id="UP000183263">
    <property type="component" value="Unassembled WGS sequence"/>
</dbReference>
<feature type="transmembrane region" description="Helical" evidence="7">
    <location>
        <begin position="69"/>
        <end position="89"/>
    </location>
</feature>
<proteinExistence type="inferred from homology"/>
<protein>
    <submittedName>
        <fullName evidence="8">Conserved hypothetical integral membrane protein</fullName>
    </submittedName>
</protein>
<evidence type="ECO:0000256" key="7">
    <source>
        <dbReference type="SAM" id="Phobius"/>
    </source>
</evidence>
<reference evidence="8 9" key="1">
    <citation type="submission" date="2016-10" db="EMBL/GenBank/DDBJ databases">
        <authorList>
            <person name="de Groot N.N."/>
        </authorList>
    </citation>
    <scope>NUCLEOTIDE SEQUENCE [LARGE SCALE GENOMIC DNA]</scope>
    <source>
        <strain evidence="8 9">DSM 44892</strain>
    </source>
</reference>
<feature type="transmembrane region" description="Helical" evidence="7">
    <location>
        <begin position="156"/>
        <end position="177"/>
    </location>
</feature>
<dbReference type="AlphaFoldDB" id="A0A1G8LXK6"/>
<feature type="transmembrane region" description="Helical" evidence="7">
    <location>
        <begin position="352"/>
        <end position="375"/>
    </location>
</feature>
<organism evidence="8 9">
    <name type="scientific">Rhodococcus triatomae</name>
    <dbReference type="NCBI Taxonomy" id="300028"/>
    <lineage>
        <taxon>Bacteria</taxon>
        <taxon>Bacillati</taxon>
        <taxon>Actinomycetota</taxon>
        <taxon>Actinomycetes</taxon>
        <taxon>Mycobacteriales</taxon>
        <taxon>Nocardiaceae</taxon>
        <taxon>Rhodococcus</taxon>
    </lineage>
</organism>
<sequence>MTEPDTHTDTTADRQDRAAWISRVSGRTLAAAGVAVAVVLGALTRLLEQQVPEWAEGGPFERVAGSIEFPVYAIALGLLGNLILSRTGWRDRLSGGFRTEFFIKTGLVLLGASINLTVLVTAAGPAILQGLLLISIVFAFSWWIGGKLGLDEKLRALLSAAVSICGVSAAIAAAGAVQAKREQLAYAASLVIVFALPSIFLLPWLAGVFGLSDVVAGAWIGGNIDTTAAVAASGAILGDEALQIATIVKTTQNALIGFVAVALTAYFALRVERKPGAARPSVREFWERFPKFVLGFIAASVIGTLWVRFAADGKADIAVINDLRTWFLIFAFVSIGLEFSAKGLRDAGWRPIAVFGSATVVNIVVALGLATILFGNFELPS</sequence>
<name>A0A1G8LXK6_9NOCA</name>
<feature type="transmembrane region" description="Helical" evidence="7">
    <location>
        <begin position="323"/>
        <end position="340"/>
    </location>
</feature>
<keyword evidence="6 7" id="KW-0472">Membrane</keyword>
<gene>
    <name evidence="8" type="ORF">SAMN05444695_10938</name>
</gene>
<feature type="transmembrane region" description="Helical" evidence="7">
    <location>
        <begin position="292"/>
        <end position="311"/>
    </location>
</feature>
<evidence type="ECO:0000256" key="5">
    <source>
        <dbReference type="ARBA" id="ARBA00022989"/>
    </source>
</evidence>
<keyword evidence="9" id="KW-1185">Reference proteome</keyword>
<dbReference type="EMBL" id="FNDN01000009">
    <property type="protein sequence ID" value="SDI60395.1"/>
    <property type="molecule type" value="Genomic_DNA"/>
</dbReference>
<evidence type="ECO:0000256" key="2">
    <source>
        <dbReference type="ARBA" id="ARBA00007977"/>
    </source>
</evidence>
<feature type="transmembrane region" description="Helical" evidence="7">
    <location>
        <begin position="184"/>
        <end position="206"/>
    </location>
</feature>
<dbReference type="GO" id="GO:0005886">
    <property type="term" value="C:plasma membrane"/>
    <property type="evidence" value="ECO:0007669"/>
    <property type="project" value="UniProtKB-SubCell"/>
</dbReference>
<evidence type="ECO:0000256" key="1">
    <source>
        <dbReference type="ARBA" id="ARBA00004651"/>
    </source>
</evidence>
<feature type="transmembrane region" description="Helical" evidence="7">
    <location>
        <begin position="29"/>
        <end position="48"/>
    </location>
</feature>
<dbReference type="InterPro" id="IPR018383">
    <property type="entry name" value="UPF0324_pro"/>
</dbReference>
<comment type="subcellular location">
    <subcellularLocation>
        <location evidence="1">Cell membrane</location>
        <topology evidence="1">Multi-pass membrane protein</topology>
    </subcellularLocation>
</comment>
<evidence type="ECO:0000256" key="3">
    <source>
        <dbReference type="ARBA" id="ARBA00022475"/>
    </source>
</evidence>
<keyword evidence="4 7" id="KW-0812">Transmembrane</keyword>
<feature type="transmembrane region" description="Helical" evidence="7">
    <location>
        <begin position="101"/>
        <end position="119"/>
    </location>
</feature>
<dbReference type="PANTHER" id="PTHR30106">
    <property type="entry name" value="INNER MEMBRANE PROTEIN YEIH-RELATED"/>
    <property type="match status" value="1"/>
</dbReference>
<evidence type="ECO:0000256" key="6">
    <source>
        <dbReference type="ARBA" id="ARBA00023136"/>
    </source>
</evidence>
<evidence type="ECO:0000256" key="4">
    <source>
        <dbReference type="ARBA" id="ARBA00022692"/>
    </source>
</evidence>
<dbReference type="Pfam" id="PF03601">
    <property type="entry name" value="Cons_hypoth698"/>
    <property type="match status" value="1"/>
</dbReference>
<dbReference type="PANTHER" id="PTHR30106:SF1">
    <property type="entry name" value="UPF0324 MEMBRANE PROTEIN FN0533"/>
    <property type="match status" value="1"/>
</dbReference>
<comment type="similarity">
    <text evidence="2">Belongs to the UPF0324 family.</text>
</comment>
<evidence type="ECO:0000313" key="8">
    <source>
        <dbReference type="EMBL" id="SDI60395.1"/>
    </source>
</evidence>
<keyword evidence="5 7" id="KW-1133">Transmembrane helix</keyword>